<comment type="caution">
    <text evidence="1">The sequence shown here is derived from an EMBL/GenBank/DDBJ whole genome shotgun (WGS) entry which is preliminary data.</text>
</comment>
<name>A0A9W4XGC8_9PLEO</name>
<keyword evidence="2" id="KW-1185">Reference proteome</keyword>
<evidence type="ECO:0000313" key="2">
    <source>
        <dbReference type="Proteomes" id="UP001152607"/>
    </source>
</evidence>
<proteinExistence type="predicted"/>
<reference evidence="1" key="1">
    <citation type="submission" date="2023-01" db="EMBL/GenBank/DDBJ databases">
        <authorList>
            <person name="Van Ghelder C."/>
            <person name="Rancurel C."/>
        </authorList>
    </citation>
    <scope>NUCLEOTIDE SEQUENCE</scope>
    <source>
        <strain evidence="1">CNCM I-4278</strain>
    </source>
</reference>
<protein>
    <submittedName>
        <fullName evidence="1">Uncharacterized protein</fullName>
    </submittedName>
</protein>
<accession>A0A9W4XGC8</accession>
<evidence type="ECO:0000313" key="1">
    <source>
        <dbReference type="EMBL" id="CAI6240497.1"/>
    </source>
</evidence>
<dbReference type="Proteomes" id="UP001152607">
    <property type="component" value="Unassembled WGS sequence"/>
</dbReference>
<organism evidence="1 2">
    <name type="scientific">Periconia digitata</name>
    <dbReference type="NCBI Taxonomy" id="1303443"/>
    <lineage>
        <taxon>Eukaryota</taxon>
        <taxon>Fungi</taxon>
        <taxon>Dikarya</taxon>
        <taxon>Ascomycota</taxon>
        <taxon>Pezizomycotina</taxon>
        <taxon>Dothideomycetes</taxon>
        <taxon>Pleosporomycetidae</taxon>
        <taxon>Pleosporales</taxon>
        <taxon>Massarineae</taxon>
        <taxon>Periconiaceae</taxon>
        <taxon>Periconia</taxon>
    </lineage>
</organism>
<dbReference type="EMBL" id="CAOQHR010000001">
    <property type="protein sequence ID" value="CAI6240497.1"/>
    <property type="molecule type" value="Genomic_DNA"/>
</dbReference>
<gene>
    <name evidence="1" type="ORF">PDIGIT_LOCUS566</name>
</gene>
<dbReference type="AlphaFoldDB" id="A0A9W4XGC8"/>
<sequence length="118" mass="13500">MLHITVSPRLNRVRLGGEFPKRTPCSSSFRNGAIGSCLLLFPVPARIPRHLQIAASCKSSLRSIPRVLTPQTKVRKHNIQIEFGLHISRCHYHYIFFPRPHHPPPWLNRVLDINTPAL</sequence>